<accession>A0A8S5NLW0</accession>
<name>A0A8S5NLW0_9CAUD</name>
<evidence type="ECO:0000313" key="1">
    <source>
        <dbReference type="EMBL" id="DAD95689.1"/>
    </source>
</evidence>
<dbReference type="Pfam" id="PF05521">
    <property type="entry name" value="Phage_HCP"/>
    <property type="match status" value="1"/>
</dbReference>
<dbReference type="Gene3D" id="2.40.10.270">
    <property type="entry name" value="Bacteriophage SPP1 head-tail adaptor protein"/>
    <property type="match status" value="1"/>
</dbReference>
<protein>
    <submittedName>
        <fullName evidence="1">Head tail adaptor</fullName>
    </submittedName>
</protein>
<proteinExistence type="predicted"/>
<sequence>MYWRDVVTLKAVTEGRDADGYPKEKITETTVFADVSSTKRSEFYAARQAGISLALTVKVRAADYNGQERLSFEGKEYKVERAYTEAREYYELNCSEFREASE</sequence>
<dbReference type="InterPro" id="IPR038666">
    <property type="entry name" value="SSP1_head-tail_sf"/>
</dbReference>
<dbReference type="EMBL" id="BK015199">
    <property type="protein sequence ID" value="DAD95689.1"/>
    <property type="molecule type" value="Genomic_DNA"/>
</dbReference>
<dbReference type="InterPro" id="IPR008767">
    <property type="entry name" value="Phage_SPP1_head-tail_adaptor"/>
</dbReference>
<dbReference type="NCBIfam" id="TIGR01563">
    <property type="entry name" value="gp16_SPP1"/>
    <property type="match status" value="1"/>
</dbReference>
<organism evidence="1">
    <name type="scientific">Myoviridae sp. ctkOm7</name>
    <dbReference type="NCBI Taxonomy" id="2826690"/>
    <lineage>
        <taxon>Viruses</taxon>
        <taxon>Duplodnaviria</taxon>
        <taxon>Heunggongvirae</taxon>
        <taxon>Uroviricota</taxon>
        <taxon>Caudoviricetes</taxon>
    </lineage>
</organism>
<reference evidence="1" key="1">
    <citation type="journal article" date="2021" name="Proc. Natl. Acad. Sci. U.S.A.">
        <title>A Catalog of Tens of Thousands of Viruses from Human Metagenomes Reveals Hidden Associations with Chronic Diseases.</title>
        <authorList>
            <person name="Tisza M.J."/>
            <person name="Buck C.B."/>
        </authorList>
    </citation>
    <scope>NUCLEOTIDE SEQUENCE</scope>
    <source>
        <strain evidence="1">CtkOm7</strain>
    </source>
</reference>